<name>A0A1T0A2D6_9GAMM</name>
<evidence type="ECO:0000256" key="2">
    <source>
        <dbReference type="SAM" id="Phobius"/>
    </source>
</evidence>
<dbReference type="Proteomes" id="UP000190435">
    <property type="component" value="Unassembled WGS sequence"/>
</dbReference>
<feature type="transmembrane region" description="Helical" evidence="2">
    <location>
        <begin position="73"/>
        <end position="94"/>
    </location>
</feature>
<sequence length="316" mass="35789">MKTPKFHLSAFELKWIAMLAMTLDHVAWLWLDVQTLLSEWLHFIGRLVAPLMVYFLVVGFRHTANFGAYAFRLLAFAVISQLPYALYGASVSAVQGGYPRDDWSVVSALIWQDVLSGQGNVLFTLFFALCALYVRHDALAWWLRALGVGILAWAAQFADYGAALVAQALVFDYFYGKTQANKRKMLAAFVLGAPIFYVLTYGFVRTAGVGFMHFGVLLVVPLIYAFDGQKHRRHAQISPKSRQNFPANQTSQENRQNFPANQTLQANPTSPASHQFRPAKRFTMGASLHQILHHRYVFYIFYPAHLLVLAFLGFWL</sequence>
<dbReference type="OrthoDB" id="81897at2"/>
<feature type="transmembrane region" description="Helical" evidence="2">
    <location>
        <begin position="296"/>
        <end position="315"/>
    </location>
</feature>
<reference evidence="4 6" key="2">
    <citation type="submission" date="2018-06" db="EMBL/GenBank/DDBJ databases">
        <authorList>
            <consortium name="Pathogen Informatics"/>
            <person name="Doyle S."/>
        </authorList>
    </citation>
    <scope>NUCLEOTIDE SEQUENCE [LARGE SCALE GENOMIC DNA]</scope>
    <source>
        <strain evidence="4 6">NCTC10293</strain>
    </source>
</reference>
<evidence type="ECO:0000313" key="5">
    <source>
        <dbReference type="Proteomes" id="UP000190435"/>
    </source>
</evidence>
<keyword evidence="2" id="KW-0812">Transmembrane</keyword>
<feature type="region of interest" description="Disordered" evidence="1">
    <location>
        <begin position="235"/>
        <end position="254"/>
    </location>
</feature>
<feature type="transmembrane region" description="Helical" evidence="2">
    <location>
        <begin position="43"/>
        <end position="61"/>
    </location>
</feature>
<accession>A0A1T0A2D6</accession>
<feature type="transmembrane region" description="Helical" evidence="2">
    <location>
        <begin position="114"/>
        <end position="134"/>
    </location>
</feature>
<evidence type="ECO:0000313" key="3">
    <source>
        <dbReference type="EMBL" id="OOR89431.1"/>
    </source>
</evidence>
<evidence type="ECO:0000256" key="1">
    <source>
        <dbReference type="SAM" id="MobiDB-lite"/>
    </source>
</evidence>
<proteinExistence type="predicted"/>
<evidence type="ECO:0000313" key="6">
    <source>
        <dbReference type="Proteomes" id="UP000255279"/>
    </source>
</evidence>
<keyword evidence="5" id="KW-1185">Reference proteome</keyword>
<feature type="transmembrane region" description="Helical" evidence="2">
    <location>
        <begin position="210"/>
        <end position="226"/>
    </location>
</feature>
<dbReference type="Pfam" id="PF05857">
    <property type="entry name" value="TraX"/>
    <property type="match status" value="1"/>
</dbReference>
<feature type="transmembrane region" description="Helical" evidence="2">
    <location>
        <begin position="185"/>
        <end position="204"/>
    </location>
</feature>
<keyword evidence="2" id="KW-0472">Membrane</keyword>
<evidence type="ECO:0000313" key="4">
    <source>
        <dbReference type="EMBL" id="STZ09845.1"/>
    </source>
</evidence>
<dbReference type="AlphaFoldDB" id="A0A1T0A2D6"/>
<organism evidence="3 5">
    <name type="scientific">Moraxella caviae</name>
    <dbReference type="NCBI Taxonomy" id="34060"/>
    <lineage>
        <taxon>Bacteria</taxon>
        <taxon>Pseudomonadati</taxon>
        <taxon>Pseudomonadota</taxon>
        <taxon>Gammaproteobacteria</taxon>
        <taxon>Moraxellales</taxon>
        <taxon>Moraxellaceae</taxon>
        <taxon>Moraxella</taxon>
    </lineage>
</organism>
<dbReference type="RefSeq" id="WP_078276801.1">
    <property type="nucleotide sequence ID" value="NZ_CAACXO010000062.1"/>
</dbReference>
<dbReference type="InterPro" id="IPR008875">
    <property type="entry name" value="TraX"/>
</dbReference>
<gene>
    <name evidence="3" type="ORF">B0181_07055</name>
    <name evidence="4" type="ORF">NCTC10293_00156</name>
</gene>
<keyword evidence="2" id="KW-1133">Transmembrane helix</keyword>
<feature type="transmembrane region" description="Helical" evidence="2">
    <location>
        <begin position="12"/>
        <end position="31"/>
    </location>
</feature>
<dbReference type="Proteomes" id="UP000255279">
    <property type="component" value="Unassembled WGS sequence"/>
</dbReference>
<feature type="compositionally biased region" description="Polar residues" evidence="1">
    <location>
        <begin position="238"/>
        <end position="254"/>
    </location>
</feature>
<dbReference type="STRING" id="34060.B0181_07055"/>
<dbReference type="EMBL" id="MUXU01000039">
    <property type="protein sequence ID" value="OOR89431.1"/>
    <property type="molecule type" value="Genomic_DNA"/>
</dbReference>
<protein>
    <submittedName>
        <fullName evidence="4">Conjugal transfer protein TrbP</fullName>
    </submittedName>
</protein>
<reference evidence="3 5" key="1">
    <citation type="submission" date="2017-02" db="EMBL/GenBank/DDBJ databases">
        <title>Draft genome sequence of Moraxella caviae CCUG 355 type strain.</title>
        <authorList>
            <person name="Engstrom-Jakobsson H."/>
            <person name="Salva-Serra F."/>
            <person name="Thorell K."/>
            <person name="Gonzales-Siles L."/>
            <person name="Karlsson R."/>
            <person name="Boulund F."/>
            <person name="Engstrand L."/>
            <person name="Moore E."/>
        </authorList>
    </citation>
    <scope>NUCLEOTIDE SEQUENCE [LARGE SCALE GENOMIC DNA]</scope>
    <source>
        <strain evidence="3 5">CCUG 355</strain>
    </source>
</reference>
<dbReference type="EMBL" id="UGQE01000001">
    <property type="protein sequence ID" value="STZ09845.1"/>
    <property type="molecule type" value="Genomic_DNA"/>
</dbReference>